<sequence length="379" mass="42676">MDSPAYSALPNQRLVEGYAPLNNMPRPNLPLTHALLCYECKEGLYDQESVLRQLHTVHGHPQNLQCSCATCGAIFRPPQALPEQSPSAQHHLPRPPVLFGPHHAYLASQQLGHRLPAQRSPPRTRTTPPHSTAAYGDEDSAVGAAPEAELYDQAEVAIAATRCYAHMNANRRGLSSKVQGLLKSHQQLQPRDATPQQNPQLAARKRPAQDGRVSRRQKSRTNGKRLRTVRGVALPQTKTSTSQPPPIEPVLRIKKLRRNLVPTSELAVSERQDRRVRDYSMRVAIQDPLETPRERKLRSRIVSAFSDRTQWPPQLTMLSGSYSTDHLLAYTNQNLLPARSPRQFDKEELRAILFRMTKERFLLYEGGDQGTATLRHRAE</sequence>
<evidence type="ECO:0000256" key="1">
    <source>
        <dbReference type="SAM" id="MobiDB-lite"/>
    </source>
</evidence>
<feature type="compositionally biased region" description="Low complexity" evidence="1">
    <location>
        <begin position="120"/>
        <end position="132"/>
    </location>
</feature>
<dbReference type="RefSeq" id="XP_007681272.1">
    <property type="nucleotide sequence ID" value="XM_007683082.1"/>
</dbReference>
<evidence type="ECO:0000313" key="3">
    <source>
        <dbReference type="Proteomes" id="UP000011761"/>
    </source>
</evidence>
<feature type="compositionally biased region" description="Polar residues" evidence="1">
    <location>
        <begin position="184"/>
        <end position="200"/>
    </location>
</feature>
<reference evidence="2 3" key="1">
    <citation type="journal article" date="2012" name="PLoS Pathog.">
        <title>Diverse lifestyles and strategies of plant pathogenesis encoded in the genomes of eighteen Dothideomycetes fungi.</title>
        <authorList>
            <person name="Ohm R.A."/>
            <person name="Feau N."/>
            <person name="Henrissat B."/>
            <person name="Schoch C.L."/>
            <person name="Horwitz B.A."/>
            <person name="Barry K.W."/>
            <person name="Condon B.J."/>
            <person name="Copeland A.C."/>
            <person name="Dhillon B."/>
            <person name="Glaser F."/>
            <person name="Hesse C.N."/>
            <person name="Kosti I."/>
            <person name="LaButti K."/>
            <person name="Lindquist E.A."/>
            <person name="Lucas S."/>
            <person name="Salamov A.A."/>
            <person name="Bradshaw R.E."/>
            <person name="Ciuffetti L."/>
            <person name="Hamelin R.C."/>
            <person name="Kema G.H.J."/>
            <person name="Lawrence C."/>
            <person name="Scott J.A."/>
            <person name="Spatafora J.W."/>
            <person name="Turgeon B.G."/>
            <person name="de Wit P.J.G.M."/>
            <person name="Zhong S."/>
            <person name="Goodwin S.B."/>
            <person name="Grigoriev I.V."/>
        </authorList>
    </citation>
    <scope>NUCLEOTIDE SEQUENCE [LARGE SCALE GENOMIC DNA]</scope>
    <source>
        <strain evidence="2 3">UAMH 10762</strain>
    </source>
</reference>
<accession>M2MKN0</accession>
<dbReference type="KEGG" id="bcom:BAUCODRAFT_308973"/>
<feature type="region of interest" description="Disordered" evidence="1">
    <location>
        <begin position="81"/>
        <end position="100"/>
    </location>
</feature>
<dbReference type="AlphaFoldDB" id="M2MKN0"/>
<feature type="compositionally biased region" description="Basic residues" evidence="1">
    <location>
        <begin position="214"/>
        <end position="228"/>
    </location>
</feature>
<keyword evidence="3" id="KW-1185">Reference proteome</keyword>
<evidence type="ECO:0000313" key="2">
    <source>
        <dbReference type="EMBL" id="EMC91888.1"/>
    </source>
</evidence>
<dbReference type="Proteomes" id="UP000011761">
    <property type="component" value="Unassembled WGS sequence"/>
</dbReference>
<gene>
    <name evidence="2" type="ORF">BAUCODRAFT_308973</name>
</gene>
<name>M2MKN0_BAUPA</name>
<dbReference type="EMBL" id="KB445563">
    <property type="protein sequence ID" value="EMC91888.1"/>
    <property type="molecule type" value="Genomic_DNA"/>
</dbReference>
<proteinExistence type="predicted"/>
<dbReference type="HOGENOM" id="CLU_729550_0_0_1"/>
<dbReference type="GeneID" id="19111335"/>
<feature type="region of interest" description="Disordered" evidence="1">
    <location>
        <begin position="180"/>
        <end position="229"/>
    </location>
</feature>
<feature type="region of interest" description="Disordered" evidence="1">
    <location>
        <begin position="114"/>
        <end position="137"/>
    </location>
</feature>
<protein>
    <submittedName>
        <fullName evidence="2">Uncharacterized protein</fullName>
    </submittedName>
</protein>
<organism evidence="2 3">
    <name type="scientific">Baudoinia panamericana (strain UAMH 10762)</name>
    <name type="common">Angels' share fungus</name>
    <name type="synonym">Baudoinia compniacensis (strain UAMH 10762)</name>
    <dbReference type="NCBI Taxonomy" id="717646"/>
    <lineage>
        <taxon>Eukaryota</taxon>
        <taxon>Fungi</taxon>
        <taxon>Dikarya</taxon>
        <taxon>Ascomycota</taxon>
        <taxon>Pezizomycotina</taxon>
        <taxon>Dothideomycetes</taxon>
        <taxon>Dothideomycetidae</taxon>
        <taxon>Mycosphaerellales</taxon>
        <taxon>Teratosphaeriaceae</taxon>
        <taxon>Baudoinia</taxon>
    </lineage>
</organism>